<evidence type="ECO:0000256" key="1">
    <source>
        <dbReference type="SAM" id="MobiDB-lite"/>
    </source>
</evidence>
<accession>A0A953LFC6</accession>
<comment type="caution">
    <text evidence="2">The sequence shown here is derived from an EMBL/GenBank/DDBJ whole genome shotgun (WGS) entry which is preliminary data.</text>
</comment>
<dbReference type="EMBL" id="PIUK01000180">
    <property type="protein sequence ID" value="MBY6277445.1"/>
    <property type="molecule type" value="Genomic_DNA"/>
</dbReference>
<gene>
    <name evidence="2" type="primary">cas8c</name>
    <name evidence="2" type="ORF">CWE10_14765</name>
</gene>
<dbReference type="NCBIfam" id="TIGR01863">
    <property type="entry name" value="cas_Csd1"/>
    <property type="match status" value="1"/>
</dbReference>
<evidence type="ECO:0000313" key="3">
    <source>
        <dbReference type="Proteomes" id="UP000732377"/>
    </source>
</evidence>
<organism evidence="2 3">
    <name type="scientific">Symbiobacterium thermophilum</name>
    <dbReference type="NCBI Taxonomy" id="2734"/>
    <lineage>
        <taxon>Bacteria</taxon>
        <taxon>Bacillati</taxon>
        <taxon>Bacillota</taxon>
        <taxon>Clostridia</taxon>
        <taxon>Eubacteriales</taxon>
        <taxon>Symbiobacteriaceae</taxon>
        <taxon>Symbiobacterium</taxon>
    </lineage>
</organism>
<evidence type="ECO:0000313" key="2">
    <source>
        <dbReference type="EMBL" id="MBY6277445.1"/>
    </source>
</evidence>
<proteinExistence type="predicted"/>
<dbReference type="InterPro" id="IPR010144">
    <property type="entry name" value="CRISPR-assoc_prot_Csd1-typ"/>
</dbReference>
<feature type="region of interest" description="Disordered" evidence="1">
    <location>
        <begin position="45"/>
        <end position="69"/>
    </location>
</feature>
<protein>
    <submittedName>
        <fullName evidence="2">Type I-C CRISPR-associated protein Cas8c/Csd1</fullName>
    </submittedName>
</protein>
<sequence>MLRELVRAADRFRAEGRLPPTAYKVKSPRWIVNLRGGKAYLEGPYARRDIAPTPAPDRQRSGTPSESNLKPYLLADDARYALGKIDPQRPHQAELQHRSFVELLNQAYQETGLAPLRAILDFLTSPEAAVIRDRIDADGLVAFRVDGTDPAENHEVQRFWARYLARELALDHSSYCAVCGEHTHILRILPREVVVLGQKCQITSFNQTAFRSFGKEQTANSPICFACASSAIDALDYMIRTERHHRVLVNNPKGRGLANQLAVFWMKDPLEVRVGEVTYEVEDLLGAVLGVGTGLGQGDPPADLAQLRALLNVPWTGKDVSLTLGDNQFYLAILSANKGRLVVREWFDVSVARLRDSLRTFLDALRMVDPSGTTVSAQTIDTLVLALESEDPNLSRSLLRSAFLGYPPPWEIAEAAVRRFRVAVARQDPALQHRLAAALKLGLVFGKSEEEVRQMEMLDPSRNVRAYLCGRLFAVLEEVQRRAAVGKLNATIADRFYGATAAAPAANLAYLLNRAQTSHLAKIRRERRGHGELEQLIGEVLARIHELGGFPKTLTLPEQAEFALGFYHQRVQFRAKGGQTSNLKVEGAVAP</sequence>
<dbReference type="RefSeq" id="WP_011194446.1">
    <property type="nucleotide sequence ID" value="NZ_PIUK01000180.1"/>
</dbReference>
<dbReference type="CDD" id="cd09757">
    <property type="entry name" value="Cas8c_I-C"/>
    <property type="match status" value="1"/>
</dbReference>
<dbReference type="AlphaFoldDB" id="A0A953LFC6"/>
<dbReference type="OMA" id="DQGRFAI"/>
<dbReference type="Proteomes" id="UP000732377">
    <property type="component" value="Unassembled WGS sequence"/>
</dbReference>
<name>A0A953LFC6_SYMTR</name>
<reference evidence="2" key="1">
    <citation type="submission" date="2017-11" db="EMBL/GenBank/DDBJ databases">
        <title>Three new genomes from thermophilic consortium.</title>
        <authorList>
            <person name="Quaggio R."/>
            <person name="Amgarten D."/>
            <person name="Setubal J.C."/>
        </authorList>
    </citation>
    <scope>NUCLEOTIDE SEQUENCE</scope>
    <source>
        <strain evidence="2">ZCTH01-B2</strain>
    </source>
</reference>
<dbReference type="Pfam" id="PF09709">
    <property type="entry name" value="Cas_Csd1"/>
    <property type="match status" value="1"/>
</dbReference>